<dbReference type="AlphaFoldDB" id="A0A1H7NZU7"/>
<evidence type="ECO:0000313" key="1">
    <source>
        <dbReference type="EMBL" id="SEL28849.1"/>
    </source>
</evidence>
<organism evidence="1 2">
    <name type="scientific">Colwellia chukchiensis</name>
    <dbReference type="NCBI Taxonomy" id="641665"/>
    <lineage>
        <taxon>Bacteria</taxon>
        <taxon>Pseudomonadati</taxon>
        <taxon>Pseudomonadota</taxon>
        <taxon>Gammaproteobacteria</taxon>
        <taxon>Alteromonadales</taxon>
        <taxon>Colwelliaceae</taxon>
        <taxon>Colwellia</taxon>
    </lineage>
</organism>
<keyword evidence="2" id="KW-1185">Reference proteome</keyword>
<dbReference type="EMBL" id="FOBI01000008">
    <property type="protein sequence ID" value="SEL28849.1"/>
    <property type="molecule type" value="Genomic_DNA"/>
</dbReference>
<proteinExistence type="predicted"/>
<dbReference type="RefSeq" id="WP_085284966.1">
    <property type="nucleotide sequence ID" value="NZ_FOBI01000008.1"/>
</dbReference>
<reference evidence="2" key="1">
    <citation type="submission" date="2016-10" db="EMBL/GenBank/DDBJ databases">
        <authorList>
            <person name="Varghese N."/>
            <person name="Submissions S."/>
        </authorList>
    </citation>
    <scope>NUCLEOTIDE SEQUENCE [LARGE SCALE GENOMIC DNA]</scope>
    <source>
        <strain evidence="2">CGMCC 1.9127</strain>
    </source>
</reference>
<dbReference type="Proteomes" id="UP000199297">
    <property type="component" value="Unassembled WGS sequence"/>
</dbReference>
<protein>
    <submittedName>
        <fullName evidence="1">Uncharacterized protein</fullName>
    </submittedName>
</protein>
<dbReference type="STRING" id="641665.GCA_002104455_03467"/>
<evidence type="ECO:0000313" key="2">
    <source>
        <dbReference type="Proteomes" id="UP000199297"/>
    </source>
</evidence>
<accession>A0A1H7NZU7</accession>
<gene>
    <name evidence="1" type="ORF">SAMN05216262_108137</name>
</gene>
<sequence>MSKVNQKNFDVAKAFATKNIENKSDTRVRKTAKRLLSALEEMLLTGRPITPTEIQKFTTEKNKEDKSYKVITAQFLYNDEQKKDKANYIDILNEFIGICPHNKAKNADNEGSDADIIPLHVRTEINTLKRRVETLKNILDQQFNYEESLTSYDIRSMVEAGSSGMDSVDVKAVSQGLSDVQRNTIRTILGALLDREVEVQGQGESERLVDSISGNIIIRPVEYNAIKPLIEEV</sequence>
<name>A0A1H7NZU7_9GAMM</name>